<dbReference type="EMBL" id="JALLBG020000197">
    <property type="protein sequence ID" value="KAL3759731.1"/>
    <property type="molecule type" value="Genomic_DNA"/>
</dbReference>
<dbReference type="GO" id="GO:0003677">
    <property type="term" value="F:DNA binding"/>
    <property type="evidence" value="ECO:0007669"/>
    <property type="project" value="UniProtKB-KW"/>
</dbReference>
<name>A0ABD3MAE8_9STRA</name>
<proteinExistence type="predicted"/>
<protein>
    <recommendedName>
        <fullName evidence="2">HTH cro/C1-type domain-containing protein</fullName>
    </recommendedName>
</protein>
<dbReference type="Pfam" id="PF01381">
    <property type="entry name" value="HTH_3"/>
    <property type="match status" value="1"/>
</dbReference>
<organism evidence="3 4">
    <name type="scientific">Discostella pseudostelligera</name>
    <dbReference type="NCBI Taxonomy" id="259834"/>
    <lineage>
        <taxon>Eukaryota</taxon>
        <taxon>Sar</taxon>
        <taxon>Stramenopiles</taxon>
        <taxon>Ochrophyta</taxon>
        <taxon>Bacillariophyta</taxon>
        <taxon>Coscinodiscophyceae</taxon>
        <taxon>Thalassiosirophycidae</taxon>
        <taxon>Stephanodiscales</taxon>
        <taxon>Stephanodiscaceae</taxon>
        <taxon>Discostella</taxon>
    </lineage>
</organism>
<dbReference type="PROSITE" id="PS50943">
    <property type="entry name" value="HTH_CROC1"/>
    <property type="match status" value="1"/>
</dbReference>
<sequence length="145" mass="15403">MSATVIAHNSSIAVAITTLLPKLSSNIEFTMPITNIESSGPSVNAHKTDDIDKLNVSANRNKFLSKAIQQARMAKKMSQKDLASKINVKIQVMGDYESGKAVPSGQIISKIEKVLEVKLPRAGVMPMAQGVSTKCGAAKVGPLNL</sequence>
<accession>A0ABD3MAE8</accession>
<keyword evidence="4" id="KW-1185">Reference proteome</keyword>
<evidence type="ECO:0000313" key="4">
    <source>
        <dbReference type="Proteomes" id="UP001530293"/>
    </source>
</evidence>
<dbReference type="InterPro" id="IPR010982">
    <property type="entry name" value="Lambda_DNA-bd_dom_sf"/>
</dbReference>
<dbReference type="AlphaFoldDB" id="A0ABD3MAE8"/>
<comment type="caution">
    <text evidence="3">The sequence shown here is derived from an EMBL/GenBank/DDBJ whole genome shotgun (WGS) entry which is preliminary data.</text>
</comment>
<dbReference type="PANTHER" id="PTHR10245:SF15">
    <property type="entry name" value="ENDOTHELIAL DIFFERENTIATION-RELATED FACTOR 1"/>
    <property type="match status" value="1"/>
</dbReference>
<evidence type="ECO:0000313" key="3">
    <source>
        <dbReference type="EMBL" id="KAL3759731.1"/>
    </source>
</evidence>
<dbReference type="PANTHER" id="PTHR10245">
    <property type="entry name" value="ENDOTHELIAL DIFFERENTIATION-RELATED FACTOR 1 MULTIPROTEIN BRIDGING FACTOR 1"/>
    <property type="match status" value="1"/>
</dbReference>
<keyword evidence="1" id="KW-0238">DNA-binding</keyword>
<evidence type="ECO:0000256" key="1">
    <source>
        <dbReference type="ARBA" id="ARBA00023125"/>
    </source>
</evidence>
<dbReference type="Gene3D" id="1.10.260.40">
    <property type="entry name" value="lambda repressor-like DNA-binding domains"/>
    <property type="match status" value="1"/>
</dbReference>
<evidence type="ECO:0000259" key="2">
    <source>
        <dbReference type="PROSITE" id="PS50943"/>
    </source>
</evidence>
<reference evidence="3 4" key="1">
    <citation type="submission" date="2024-10" db="EMBL/GenBank/DDBJ databases">
        <title>Updated reference genomes for cyclostephanoid diatoms.</title>
        <authorList>
            <person name="Roberts W.R."/>
            <person name="Alverson A.J."/>
        </authorList>
    </citation>
    <scope>NUCLEOTIDE SEQUENCE [LARGE SCALE GENOMIC DNA]</scope>
    <source>
        <strain evidence="3 4">AJA232-27</strain>
    </source>
</reference>
<gene>
    <name evidence="3" type="ORF">ACHAWU_008225</name>
</gene>
<feature type="domain" description="HTH cro/C1-type" evidence="2">
    <location>
        <begin position="68"/>
        <end position="122"/>
    </location>
</feature>
<dbReference type="Proteomes" id="UP001530293">
    <property type="component" value="Unassembled WGS sequence"/>
</dbReference>
<dbReference type="SMART" id="SM00530">
    <property type="entry name" value="HTH_XRE"/>
    <property type="match status" value="1"/>
</dbReference>
<dbReference type="InterPro" id="IPR001387">
    <property type="entry name" value="Cro/C1-type_HTH"/>
</dbReference>
<dbReference type="CDD" id="cd00093">
    <property type="entry name" value="HTH_XRE"/>
    <property type="match status" value="1"/>
</dbReference>
<dbReference type="SUPFAM" id="SSF47413">
    <property type="entry name" value="lambda repressor-like DNA-binding domains"/>
    <property type="match status" value="1"/>
</dbReference>